<accession>W4Q9Z0</accession>
<dbReference type="PANTHER" id="PTHR33639">
    <property type="entry name" value="THIOL-DISULFIDE OXIDOREDUCTASE DCC"/>
    <property type="match status" value="1"/>
</dbReference>
<sequence length="130" mass="15194">MKQIILFDGACNFCDKSVQFIITRDPDAFFSFASLQSDIGKQLAKNYSVPEKTNSLILLDGKQYYVKATAVFRICEKLSWPWKAFTCFRILPLFISNFLYDTLAKNRYRLFGKRESCMIPAPHIRNRFLE</sequence>
<dbReference type="PANTHER" id="PTHR33639:SF2">
    <property type="entry name" value="DUF393 DOMAIN-CONTAINING PROTEIN"/>
    <property type="match status" value="1"/>
</dbReference>
<gene>
    <name evidence="1" type="ORF">JCM9140_4701</name>
</gene>
<reference evidence="1" key="1">
    <citation type="journal article" date="2014" name="Genome Announc.">
        <title>Draft Genome Sequences of Three Alkaliphilic Bacillus Strains, Bacillus wakoensis JCM 9140T, Bacillus akibai JCM 9157T, and Bacillus hemicellulosilyticus JCM 9152T.</title>
        <authorList>
            <person name="Yuki M."/>
            <person name="Oshima K."/>
            <person name="Suda W."/>
            <person name="Oshida Y."/>
            <person name="Kitamura K."/>
            <person name="Iida T."/>
            <person name="Hattori M."/>
            <person name="Ohkuma M."/>
        </authorList>
    </citation>
    <scope>NUCLEOTIDE SEQUENCE [LARGE SCALE GENOMIC DNA]</scope>
    <source>
        <strain evidence="1">JCM 9140</strain>
    </source>
</reference>
<dbReference type="Proteomes" id="UP000018890">
    <property type="component" value="Unassembled WGS sequence"/>
</dbReference>
<evidence type="ECO:0000313" key="2">
    <source>
        <dbReference type="Proteomes" id="UP000018890"/>
    </source>
</evidence>
<protein>
    <recommendedName>
        <fullName evidence="3">Thiol-disulfide oxidoreductase</fullName>
    </recommendedName>
</protein>
<dbReference type="AlphaFoldDB" id="W4Q9Z0"/>
<dbReference type="GO" id="GO:0015035">
    <property type="term" value="F:protein-disulfide reductase activity"/>
    <property type="evidence" value="ECO:0007669"/>
    <property type="project" value="InterPro"/>
</dbReference>
<name>W4Q9Z0_9BACI</name>
<proteinExistence type="predicted"/>
<evidence type="ECO:0008006" key="3">
    <source>
        <dbReference type="Google" id="ProtNLM"/>
    </source>
</evidence>
<keyword evidence="2" id="KW-1185">Reference proteome</keyword>
<dbReference type="STRING" id="1236970.JCM9140_4701"/>
<dbReference type="Pfam" id="PF04134">
    <property type="entry name" value="DCC1-like"/>
    <property type="match status" value="1"/>
</dbReference>
<dbReference type="EMBL" id="BAUT01000110">
    <property type="protein sequence ID" value="GAE28463.1"/>
    <property type="molecule type" value="Genomic_DNA"/>
</dbReference>
<dbReference type="OrthoDB" id="9785438at2"/>
<comment type="caution">
    <text evidence="1">The sequence shown here is derived from an EMBL/GenBank/DDBJ whole genome shotgun (WGS) entry which is preliminary data.</text>
</comment>
<evidence type="ECO:0000313" key="1">
    <source>
        <dbReference type="EMBL" id="GAE28463.1"/>
    </source>
</evidence>
<dbReference type="InterPro" id="IPR052927">
    <property type="entry name" value="DCC_oxidoreductase"/>
</dbReference>
<dbReference type="RefSeq" id="WP_034751287.1">
    <property type="nucleotide sequence ID" value="NZ_BAUT01000110.1"/>
</dbReference>
<organism evidence="1 2">
    <name type="scientific">Halalkalibacter wakoensis JCM 9140</name>
    <dbReference type="NCBI Taxonomy" id="1236970"/>
    <lineage>
        <taxon>Bacteria</taxon>
        <taxon>Bacillati</taxon>
        <taxon>Bacillota</taxon>
        <taxon>Bacilli</taxon>
        <taxon>Bacillales</taxon>
        <taxon>Bacillaceae</taxon>
        <taxon>Halalkalibacter</taxon>
    </lineage>
</organism>
<dbReference type="InterPro" id="IPR007263">
    <property type="entry name" value="DCC1-like"/>
</dbReference>